<sequence length="653" mass="70968">MTSSGRGSHPFVGPHPFRDDVAKLFGRDHDVAELKKLWLGHRLTILHGPPGVGKTSLVTAGVLPRLDPSRFDVLPVGTVRRPSFVPAAVLPEDSDPQVFALLASWSPFENPIRFAGLTVRSYLRRHHWSPYGRPILVVLDHAEDVFTAFGRSPGGHARILDQLGEVLAGDREVHLLVVVSDEYAECLRRHDGLRAHITQGASYKLEPLSREAALDACRRPLDDVGKTFAPGAAERLVDALAGVSRPASTKGHRRPDASGSSTSPAEPAVEPLHLQLVCAALWEAARWSDGPISADDLPDADDILAGHCRRVLREVAHEHLDDDVEHLLTLVRPLAEAEGADREEPPQRIAAALAARRLLRFGDKGRYEMSTRLAGPFQRAASVPPSTWPEKEAQDGGDRLAAAEAALHPGWFDVVERLVREETRDPSAPRSRAQAESLLGDVAYVNGDLDTALTHYREAYRLFDVLRGTDQIVATLLTAVGRILMDQNAYRAAVTELRSALRRCPEPVIQTELAWALWYLGQESGAVDMLNGALRTGGDDTPEALRARGEILSDLSDPRALDDLKRVPRELASTQAAYALALAREGDLREAVEALPPLGVDSDPTTLLRAARVMAAAGRHAEAARLAQAARAGCGRRPLPAQLMAEADRLIAL</sequence>
<dbReference type="Proteomes" id="UP001589568">
    <property type="component" value="Unassembled WGS sequence"/>
</dbReference>
<feature type="domain" description="Novel STAND NTPase 1" evidence="2">
    <location>
        <begin position="10"/>
        <end position="242"/>
    </location>
</feature>
<dbReference type="Gene3D" id="1.25.40.10">
    <property type="entry name" value="Tetratricopeptide repeat domain"/>
    <property type="match status" value="1"/>
</dbReference>
<keyword evidence="4" id="KW-1185">Reference proteome</keyword>
<dbReference type="InterPro" id="IPR027417">
    <property type="entry name" value="P-loop_NTPase"/>
</dbReference>
<name>A0ABV5P1I7_9ACTN</name>
<dbReference type="RefSeq" id="WP_379485051.1">
    <property type="nucleotide sequence ID" value="NZ_JBHMCF010000051.1"/>
</dbReference>
<evidence type="ECO:0000259" key="2">
    <source>
        <dbReference type="Pfam" id="PF20703"/>
    </source>
</evidence>
<comment type="caution">
    <text evidence="3">The sequence shown here is derived from an EMBL/GenBank/DDBJ whole genome shotgun (WGS) entry which is preliminary data.</text>
</comment>
<dbReference type="Pfam" id="PF13424">
    <property type="entry name" value="TPR_12"/>
    <property type="match status" value="1"/>
</dbReference>
<evidence type="ECO:0000256" key="1">
    <source>
        <dbReference type="SAM" id="MobiDB-lite"/>
    </source>
</evidence>
<gene>
    <name evidence="3" type="ORF">ACFFR3_43640</name>
</gene>
<dbReference type="InterPro" id="IPR011990">
    <property type="entry name" value="TPR-like_helical_dom_sf"/>
</dbReference>
<reference evidence="3 4" key="1">
    <citation type="submission" date="2024-09" db="EMBL/GenBank/DDBJ databases">
        <authorList>
            <person name="Sun Q."/>
            <person name="Mori K."/>
        </authorList>
    </citation>
    <scope>NUCLEOTIDE SEQUENCE [LARGE SCALE GENOMIC DNA]</scope>
    <source>
        <strain evidence="3 4">JCM 3324</strain>
    </source>
</reference>
<dbReference type="SUPFAM" id="SSF48452">
    <property type="entry name" value="TPR-like"/>
    <property type="match status" value="1"/>
</dbReference>
<evidence type="ECO:0000313" key="3">
    <source>
        <dbReference type="EMBL" id="MFB9476428.1"/>
    </source>
</evidence>
<evidence type="ECO:0000313" key="4">
    <source>
        <dbReference type="Proteomes" id="UP001589568"/>
    </source>
</evidence>
<accession>A0ABV5P1I7</accession>
<dbReference type="SUPFAM" id="SSF52540">
    <property type="entry name" value="P-loop containing nucleoside triphosphate hydrolases"/>
    <property type="match status" value="1"/>
</dbReference>
<dbReference type="EMBL" id="JBHMCF010000051">
    <property type="protein sequence ID" value="MFB9476428.1"/>
    <property type="molecule type" value="Genomic_DNA"/>
</dbReference>
<organism evidence="3 4">
    <name type="scientific">Nonomuraea salmonea</name>
    <dbReference type="NCBI Taxonomy" id="46181"/>
    <lineage>
        <taxon>Bacteria</taxon>
        <taxon>Bacillati</taxon>
        <taxon>Actinomycetota</taxon>
        <taxon>Actinomycetes</taxon>
        <taxon>Streptosporangiales</taxon>
        <taxon>Streptosporangiaceae</taxon>
        <taxon>Nonomuraea</taxon>
    </lineage>
</organism>
<dbReference type="Pfam" id="PF20703">
    <property type="entry name" value="nSTAND1"/>
    <property type="match status" value="1"/>
</dbReference>
<dbReference type="Gene3D" id="3.40.50.300">
    <property type="entry name" value="P-loop containing nucleotide triphosphate hydrolases"/>
    <property type="match status" value="1"/>
</dbReference>
<protein>
    <submittedName>
        <fullName evidence="3">Tetratricopeptide repeat protein</fullName>
    </submittedName>
</protein>
<proteinExistence type="predicted"/>
<dbReference type="InterPro" id="IPR049052">
    <property type="entry name" value="nSTAND1"/>
</dbReference>
<feature type="region of interest" description="Disordered" evidence="1">
    <location>
        <begin position="244"/>
        <end position="267"/>
    </location>
</feature>